<keyword evidence="3" id="KW-1185">Reference proteome</keyword>
<reference evidence="2" key="1">
    <citation type="journal article" date="2014" name="Int. J. Syst. Evol. Microbiol.">
        <title>Complete genome sequence of Corynebacterium casei LMG S-19264T (=DSM 44701T), isolated from a smear-ripened cheese.</title>
        <authorList>
            <consortium name="US DOE Joint Genome Institute (JGI-PGF)"/>
            <person name="Walter F."/>
            <person name="Albersmeier A."/>
            <person name="Kalinowski J."/>
            <person name="Ruckert C."/>
        </authorList>
    </citation>
    <scope>NUCLEOTIDE SEQUENCE</scope>
    <source>
        <strain evidence="2">JCM 10088</strain>
    </source>
</reference>
<accession>A0A830GUA8</accession>
<comment type="caution">
    <text evidence="2">The sequence shown here is derived from an EMBL/GenBank/DDBJ whole genome shotgun (WGS) entry which is preliminary data.</text>
</comment>
<feature type="region of interest" description="Disordered" evidence="1">
    <location>
        <begin position="55"/>
        <end position="77"/>
    </location>
</feature>
<dbReference type="Proteomes" id="UP000610960">
    <property type="component" value="Unassembled WGS sequence"/>
</dbReference>
<dbReference type="EMBL" id="BMNL01000001">
    <property type="protein sequence ID" value="GGP19670.1"/>
    <property type="molecule type" value="Genomic_DNA"/>
</dbReference>
<evidence type="ECO:0000256" key="1">
    <source>
        <dbReference type="SAM" id="MobiDB-lite"/>
    </source>
</evidence>
<dbReference type="AlphaFoldDB" id="A0A830GUA8"/>
<protein>
    <submittedName>
        <fullName evidence="2">Uncharacterized protein</fullName>
    </submittedName>
</protein>
<evidence type="ECO:0000313" key="3">
    <source>
        <dbReference type="Proteomes" id="UP000610960"/>
    </source>
</evidence>
<organism evidence="2 3">
    <name type="scientific">Thermocladium modestius</name>
    <dbReference type="NCBI Taxonomy" id="62609"/>
    <lineage>
        <taxon>Archaea</taxon>
        <taxon>Thermoproteota</taxon>
        <taxon>Thermoprotei</taxon>
        <taxon>Thermoproteales</taxon>
        <taxon>Thermoproteaceae</taxon>
        <taxon>Thermocladium</taxon>
    </lineage>
</organism>
<feature type="compositionally biased region" description="Basic and acidic residues" evidence="1">
    <location>
        <begin position="67"/>
        <end position="77"/>
    </location>
</feature>
<proteinExistence type="predicted"/>
<sequence>MSAEVRDETKGLSRLQRGFTLSLAFPTQCMSTNRINAEGIRAIELLVNNIVHGKHSSSAHYQPAKRNYGEVKNDQHY</sequence>
<evidence type="ECO:0000313" key="2">
    <source>
        <dbReference type="EMBL" id="GGP19670.1"/>
    </source>
</evidence>
<gene>
    <name evidence="2" type="ORF">GCM10007981_04290</name>
</gene>
<name>A0A830GUA8_9CREN</name>
<reference evidence="2" key="2">
    <citation type="submission" date="2020-09" db="EMBL/GenBank/DDBJ databases">
        <authorList>
            <person name="Sun Q."/>
            <person name="Ohkuma M."/>
        </authorList>
    </citation>
    <scope>NUCLEOTIDE SEQUENCE</scope>
    <source>
        <strain evidence="2">JCM 10088</strain>
    </source>
</reference>